<comment type="caution">
    <text evidence="3">The sequence shown here is derived from an EMBL/GenBank/DDBJ whole genome shotgun (WGS) entry which is preliminary data.</text>
</comment>
<sequence length="306" mass="33902">MRRRRFIQQSALAASCFIPGYSFLPSNSILDKNLAADGYTDLIKGNTLQGWHTSSRIPTSPYPGGPEPDKNKEGYKRALTSQGKWTVENGVIIGGQDQEGLGSYLVTDEKYGDFELLIDAKPDWPVDTGILLRARSEGSPGYQVLVDHRKSGGIGGFYGNGLAGFHALPYNFDAKYDAAGNPVGLVAEKPATTIEQITDAKIKLLAYAAPVEEFLATWKWADWNTFKIRCEGKYPYLTSWINNVKICELDTAKIAHPNYNKEAIANLLGREGHISLEVHDNDKGLGKDRWKPGGVSRWRNIKIKKL</sequence>
<evidence type="ECO:0000256" key="1">
    <source>
        <dbReference type="SAM" id="MobiDB-lite"/>
    </source>
</evidence>
<dbReference type="EMBL" id="QASA01000001">
    <property type="protein sequence ID" value="RDC65842.1"/>
    <property type="molecule type" value="Genomic_DNA"/>
</dbReference>
<feature type="domain" description="3-keto-alpha-glucoside-1,2-lyase/3-keto-2-hydroxy-glucal hydratase" evidence="2">
    <location>
        <begin position="39"/>
        <end position="304"/>
    </location>
</feature>
<proteinExistence type="predicted"/>
<gene>
    <name evidence="3" type="ORF">AHMF7616_04473</name>
</gene>
<feature type="region of interest" description="Disordered" evidence="1">
    <location>
        <begin position="50"/>
        <end position="74"/>
    </location>
</feature>
<dbReference type="PROSITE" id="PS51257">
    <property type="entry name" value="PROKAR_LIPOPROTEIN"/>
    <property type="match status" value="1"/>
</dbReference>
<dbReference type="OrthoDB" id="259356at2"/>
<evidence type="ECO:0000259" key="2">
    <source>
        <dbReference type="Pfam" id="PF06439"/>
    </source>
</evidence>
<dbReference type="AlphaFoldDB" id="A0A369QND1"/>
<dbReference type="Gene3D" id="2.60.120.560">
    <property type="entry name" value="Exo-inulinase, domain 1"/>
    <property type="match status" value="1"/>
</dbReference>
<accession>A0A369QND1</accession>
<reference evidence="3 4" key="1">
    <citation type="submission" date="2018-04" db="EMBL/GenBank/DDBJ databases">
        <title>Adhaeribacter sp. HMF7616 genome sequencing and assembly.</title>
        <authorList>
            <person name="Kang H."/>
            <person name="Kang J."/>
            <person name="Cha I."/>
            <person name="Kim H."/>
            <person name="Joh K."/>
        </authorList>
    </citation>
    <scope>NUCLEOTIDE SEQUENCE [LARGE SCALE GENOMIC DNA]</scope>
    <source>
        <strain evidence="3 4">HMF7616</strain>
    </source>
</reference>
<name>A0A369QND1_9BACT</name>
<keyword evidence="4" id="KW-1185">Reference proteome</keyword>
<organism evidence="3 4">
    <name type="scientific">Adhaeribacter pallidiroseus</name>
    <dbReference type="NCBI Taxonomy" id="2072847"/>
    <lineage>
        <taxon>Bacteria</taxon>
        <taxon>Pseudomonadati</taxon>
        <taxon>Bacteroidota</taxon>
        <taxon>Cytophagia</taxon>
        <taxon>Cytophagales</taxon>
        <taxon>Hymenobacteraceae</taxon>
        <taxon>Adhaeribacter</taxon>
    </lineage>
</organism>
<dbReference type="GO" id="GO:0016787">
    <property type="term" value="F:hydrolase activity"/>
    <property type="evidence" value="ECO:0007669"/>
    <property type="project" value="InterPro"/>
</dbReference>
<dbReference type="Pfam" id="PF06439">
    <property type="entry name" value="3keto-disac_hyd"/>
    <property type="match status" value="1"/>
</dbReference>
<dbReference type="Proteomes" id="UP000253919">
    <property type="component" value="Unassembled WGS sequence"/>
</dbReference>
<evidence type="ECO:0000313" key="4">
    <source>
        <dbReference type="Proteomes" id="UP000253919"/>
    </source>
</evidence>
<evidence type="ECO:0000313" key="3">
    <source>
        <dbReference type="EMBL" id="RDC65842.1"/>
    </source>
</evidence>
<dbReference type="InterPro" id="IPR010496">
    <property type="entry name" value="AL/BT2_dom"/>
</dbReference>
<dbReference type="RefSeq" id="WP_115374794.1">
    <property type="nucleotide sequence ID" value="NZ_QASA01000001.1"/>
</dbReference>
<protein>
    <recommendedName>
        <fullName evidence="2">3-keto-alpha-glucoside-1,2-lyase/3-keto-2-hydroxy-glucal hydratase domain-containing protein</fullName>
    </recommendedName>
</protein>